<gene>
    <name evidence="5" type="ORF">EVA92_02180</name>
</gene>
<evidence type="ECO:0000313" key="6">
    <source>
        <dbReference type="Proteomes" id="UP000315825"/>
    </source>
</evidence>
<protein>
    <recommendedName>
        <fullName evidence="3">4a-hydroxytetrahydrobiopterin dehydratase</fullName>
        <ecNumber evidence="3">4.2.1.96</ecNumber>
    </recommendedName>
</protein>
<comment type="catalytic activity">
    <reaction evidence="1">
        <text>(4aS,6R)-4a-hydroxy-L-erythro-5,6,7,8-tetrahydrobiopterin = (6R)-L-erythro-6,7-dihydrobiopterin + H2O</text>
        <dbReference type="Rhea" id="RHEA:11920"/>
        <dbReference type="ChEBI" id="CHEBI:15377"/>
        <dbReference type="ChEBI" id="CHEBI:15642"/>
        <dbReference type="ChEBI" id="CHEBI:43120"/>
        <dbReference type="EC" id="4.2.1.96"/>
    </reaction>
</comment>
<evidence type="ECO:0000256" key="4">
    <source>
        <dbReference type="ARBA" id="ARBA00023239"/>
    </source>
</evidence>
<dbReference type="InterPro" id="IPR050376">
    <property type="entry name" value="Pterin-4-alpha-carb_dehyd"/>
</dbReference>
<dbReference type="CDD" id="cd00913">
    <property type="entry name" value="PCD_DCoH_subfamily_a"/>
    <property type="match status" value="1"/>
</dbReference>
<evidence type="ECO:0000256" key="1">
    <source>
        <dbReference type="ARBA" id="ARBA00001554"/>
    </source>
</evidence>
<dbReference type="InterPro" id="IPR001533">
    <property type="entry name" value="Pterin_deHydtase"/>
</dbReference>
<dbReference type="SUPFAM" id="SSF55248">
    <property type="entry name" value="PCD-like"/>
    <property type="match status" value="1"/>
</dbReference>
<dbReference type="GO" id="GO:0006729">
    <property type="term" value="P:tetrahydrobiopterin biosynthetic process"/>
    <property type="evidence" value="ECO:0007669"/>
    <property type="project" value="InterPro"/>
</dbReference>
<dbReference type="Proteomes" id="UP000315825">
    <property type="component" value="Unassembled WGS sequence"/>
</dbReference>
<dbReference type="PANTHER" id="PTHR42805:SF1">
    <property type="entry name" value="PTERIN-4-ALPHA-CARBINOLAMINE DEHYDRATASE-RELATED"/>
    <property type="match status" value="1"/>
</dbReference>
<keyword evidence="4" id="KW-0456">Lyase</keyword>
<organism evidence="5 6">
    <name type="scientific">SAR86 cluster bacterium</name>
    <dbReference type="NCBI Taxonomy" id="2030880"/>
    <lineage>
        <taxon>Bacteria</taxon>
        <taxon>Pseudomonadati</taxon>
        <taxon>Pseudomonadota</taxon>
        <taxon>Gammaproteobacteria</taxon>
        <taxon>SAR86 cluster</taxon>
    </lineage>
</organism>
<dbReference type="PANTHER" id="PTHR42805">
    <property type="entry name" value="PTERIN-4-ALPHA-CARBINOLAMINE DEHYDRATASE-RELATED"/>
    <property type="match status" value="1"/>
</dbReference>
<evidence type="ECO:0000313" key="5">
    <source>
        <dbReference type="EMBL" id="RZO26573.1"/>
    </source>
</evidence>
<comment type="caution">
    <text evidence="5">The sequence shown here is derived from an EMBL/GenBank/DDBJ whole genome shotgun (WGS) entry which is preliminary data.</text>
</comment>
<dbReference type="EMBL" id="SHBE01000003">
    <property type="protein sequence ID" value="RZO26573.1"/>
    <property type="molecule type" value="Genomic_DNA"/>
</dbReference>
<name>A0A520MZH1_9GAMM</name>
<reference evidence="5 6" key="1">
    <citation type="submission" date="2019-02" db="EMBL/GenBank/DDBJ databases">
        <title>Prokaryotic population dynamics and viral predation in marine succession experiment using metagenomics: the confinement effect.</title>
        <authorList>
            <person name="Haro-Moreno J.M."/>
            <person name="Rodriguez-Valera F."/>
            <person name="Lopez-Perez M."/>
        </authorList>
    </citation>
    <scope>NUCLEOTIDE SEQUENCE [LARGE SCALE GENOMIC DNA]</scope>
    <source>
        <strain evidence="5">MED-G159</strain>
    </source>
</reference>
<dbReference type="EC" id="4.2.1.96" evidence="3"/>
<dbReference type="InterPro" id="IPR036428">
    <property type="entry name" value="PCD_sf"/>
</dbReference>
<dbReference type="Gene3D" id="3.30.1360.20">
    <property type="entry name" value="Transcriptional coactivator/pterin dehydratase"/>
    <property type="match status" value="1"/>
</dbReference>
<proteinExistence type="inferred from homology"/>
<evidence type="ECO:0000256" key="3">
    <source>
        <dbReference type="ARBA" id="ARBA00013252"/>
    </source>
</evidence>
<dbReference type="AlphaFoldDB" id="A0A520MZH1"/>
<dbReference type="Pfam" id="PF01329">
    <property type="entry name" value="Pterin_4a"/>
    <property type="match status" value="1"/>
</dbReference>
<evidence type="ECO:0000256" key="2">
    <source>
        <dbReference type="ARBA" id="ARBA00006472"/>
    </source>
</evidence>
<accession>A0A520MZH1</accession>
<sequence length="124" mass="14458">MKLTEEKCEACQVGAPRVEPDEQEQFLKELDDWIVITETKEVRNIGDHDVSSSTEIDKLFKEYKFKNYSLALEFATKVANLAENENHHPLIALEWGKVRVWWWTHAIEGLHRNDFVCAAKTDQL</sequence>
<dbReference type="GO" id="GO:0008124">
    <property type="term" value="F:4-alpha-hydroxytetrahydrobiopterin dehydratase activity"/>
    <property type="evidence" value="ECO:0007669"/>
    <property type="project" value="UniProtKB-EC"/>
</dbReference>
<comment type="similarity">
    <text evidence="2">Belongs to the pterin-4-alpha-carbinolamine dehydratase family.</text>
</comment>